<dbReference type="PROSITE" id="PS50110">
    <property type="entry name" value="RESPONSE_REGULATORY"/>
    <property type="match status" value="1"/>
</dbReference>
<dbReference type="CDD" id="cd12914">
    <property type="entry name" value="PDC1_DGC_like"/>
    <property type="match status" value="1"/>
</dbReference>
<keyword evidence="12" id="KW-1185">Reference proteome</keyword>
<evidence type="ECO:0000256" key="2">
    <source>
        <dbReference type="ARBA" id="ARBA00012438"/>
    </source>
</evidence>
<dbReference type="InterPro" id="IPR004358">
    <property type="entry name" value="Sig_transdc_His_kin-like_C"/>
</dbReference>
<feature type="domain" description="Response regulatory" evidence="10">
    <location>
        <begin position="821"/>
        <end position="938"/>
    </location>
</feature>
<feature type="coiled-coil region" evidence="7">
    <location>
        <begin position="512"/>
        <end position="571"/>
    </location>
</feature>
<organism evidence="11 12">
    <name type="scientific">Alteromonas salexigens</name>
    <dbReference type="NCBI Taxonomy" id="2982530"/>
    <lineage>
        <taxon>Bacteria</taxon>
        <taxon>Pseudomonadati</taxon>
        <taxon>Pseudomonadota</taxon>
        <taxon>Gammaproteobacteria</taxon>
        <taxon>Alteromonadales</taxon>
        <taxon>Alteromonadaceae</taxon>
        <taxon>Alteromonas/Salinimonas group</taxon>
        <taxon>Alteromonas</taxon>
    </lineage>
</organism>
<dbReference type="PRINTS" id="PR00344">
    <property type="entry name" value="BCTRLSENSOR"/>
</dbReference>
<keyword evidence="8" id="KW-0472">Membrane</keyword>
<evidence type="ECO:0000313" key="12">
    <source>
        <dbReference type="Proteomes" id="UP001209257"/>
    </source>
</evidence>
<dbReference type="Pfam" id="PF02518">
    <property type="entry name" value="HATPase_c"/>
    <property type="match status" value="1"/>
</dbReference>
<dbReference type="Gene3D" id="3.40.50.2300">
    <property type="match status" value="1"/>
</dbReference>
<protein>
    <recommendedName>
        <fullName evidence="2">histidine kinase</fullName>
        <ecNumber evidence="2">2.7.13.3</ecNumber>
    </recommendedName>
</protein>
<dbReference type="Proteomes" id="UP001209257">
    <property type="component" value="Unassembled WGS sequence"/>
</dbReference>
<comment type="caution">
    <text evidence="11">The sequence shown here is derived from an EMBL/GenBank/DDBJ whole genome shotgun (WGS) entry which is preliminary data.</text>
</comment>
<dbReference type="SMART" id="SM00388">
    <property type="entry name" value="HisKA"/>
    <property type="match status" value="1"/>
</dbReference>
<name>A0ABT2VJ58_9ALTE</name>
<feature type="transmembrane region" description="Helical" evidence="8">
    <location>
        <begin position="180"/>
        <end position="201"/>
    </location>
</feature>
<dbReference type="Gene3D" id="1.10.287.130">
    <property type="match status" value="1"/>
</dbReference>
<dbReference type="Gene3D" id="3.30.450.20">
    <property type="entry name" value="PAS domain"/>
    <property type="match status" value="1"/>
</dbReference>
<feature type="transmembrane region" description="Helical" evidence="8">
    <location>
        <begin position="109"/>
        <end position="126"/>
    </location>
</feature>
<dbReference type="InterPro" id="IPR001789">
    <property type="entry name" value="Sig_transdc_resp-reg_receiver"/>
</dbReference>
<feature type="transmembrane region" description="Helical" evidence="8">
    <location>
        <begin position="41"/>
        <end position="60"/>
    </location>
</feature>
<accession>A0ABT2VJ58</accession>
<keyword evidence="11" id="KW-0547">Nucleotide-binding</keyword>
<dbReference type="Pfam" id="PF00512">
    <property type="entry name" value="HisKA"/>
    <property type="match status" value="1"/>
</dbReference>
<dbReference type="SUPFAM" id="SSF55874">
    <property type="entry name" value="ATPase domain of HSP90 chaperone/DNA topoisomerase II/histidine kinase"/>
    <property type="match status" value="1"/>
</dbReference>
<evidence type="ECO:0000256" key="6">
    <source>
        <dbReference type="PROSITE-ProRule" id="PRU00169"/>
    </source>
</evidence>
<feature type="domain" description="Histidine kinase" evidence="9">
    <location>
        <begin position="585"/>
        <end position="801"/>
    </location>
</feature>
<dbReference type="GO" id="GO:0005524">
    <property type="term" value="F:ATP binding"/>
    <property type="evidence" value="ECO:0007669"/>
    <property type="project" value="UniProtKB-KW"/>
</dbReference>
<keyword evidence="7" id="KW-0175">Coiled coil</keyword>
<dbReference type="SMART" id="SM00387">
    <property type="entry name" value="HATPase_c"/>
    <property type="match status" value="1"/>
</dbReference>
<dbReference type="PANTHER" id="PTHR43047">
    <property type="entry name" value="TWO-COMPONENT HISTIDINE PROTEIN KINASE"/>
    <property type="match status" value="1"/>
</dbReference>
<evidence type="ECO:0000256" key="8">
    <source>
        <dbReference type="SAM" id="Phobius"/>
    </source>
</evidence>
<evidence type="ECO:0000256" key="5">
    <source>
        <dbReference type="ARBA" id="ARBA00022777"/>
    </source>
</evidence>
<keyword evidence="4" id="KW-0808">Transferase</keyword>
<sequence>MTLSATPPRLFGIRPVLWLLLLTALGAALNSLPAGFESQGLVAFGFAPAVCIALAGRLRYLLPALVIISLPLVWRAAPLLDVLGLIGLPILVSLFCFRKPVFSQLRTGMGLWSLLLIPMLLVQYYLQFPGQPVTMVTAIMVTWLSGAFAFLLGHFLYIGFHLYLPHEPSERLPGIRTQTLFSYFFAGTFFMTLLLVIYFYVGAFQAQLMGRLTQYMDQRTLVLSQQLDTFLSAHHDAIVATAANLSTAYQLGEPLAGPFSQQALASLANNKPQYLTFLVAEENGAIVLAYPQKLLEKARQAGVVNVSGRGYFQQPMATGMPFVSDAFMGQGFGNDPIVAQSAPILDSTGKPVGIVEGSLSMDAFADFNEQNMPGFYLLIEDSQQNVVFAASALNLALLSRHNPAPCGKGCAQRVIVSNKEWVARRAEIESVPWKVSLYYDYARFEGIISNYLLIALGVLMLLALVGVAVGTMVAKLVDTPLRRLIRDIAAFHPGQPVAAAQEKVHAVQLSEIAALEEEFKGLQLRLNQAFQALDDAGQEQQRLNTQLGVLNESLEARIEEKTHSLQAALRSAEDASVAKTQFLATMSHEIRTPMNGIIGTCENLLSEQLDQPVAYRVGVIAQSANNLLLILNSILDWSKIEAGKMTVEQQTLSPRTVIEACCQLHRQSATRKGLHFELQLDDSLPVGIVSDGGKISQIVNNLLSNAIKFTDSGSISLTASYESEVLRISVTDTGIGIPQTKQQAVFGHFEQADASTTRLYGGTGLGLAITRGLVELMHGAVHLQSEEGRGTTFTVTLPCKEAELTMSGDADKHSVLPEGTTVLVVEDNDINAEIVLDMLRSEDVRCVRTSNGQQALDALERNHFDVILMDCQMPVMDGFAAAQAIRQRGDTRAGVPIIALTANAFSEDQQACLAAGMNSHLSKPVTKVRLFNTIARFINGNTDV</sequence>
<evidence type="ECO:0000256" key="7">
    <source>
        <dbReference type="SAM" id="Coils"/>
    </source>
</evidence>
<dbReference type="InterPro" id="IPR003594">
    <property type="entry name" value="HATPase_dom"/>
</dbReference>
<dbReference type="CDD" id="cd17546">
    <property type="entry name" value="REC_hyHK_CKI1_RcsC-like"/>
    <property type="match status" value="1"/>
</dbReference>
<evidence type="ECO:0000259" key="9">
    <source>
        <dbReference type="PROSITE" id="PS50109"/>
    </source>
</evidence>
<dbReference type="Gene3D" id="3.30.565.10">
    <property type="entry name" value="Histidine kinase-like ATPase, C-terminal domain"/>
    <property type="match status" value="1"/>
</dbReference>
<evidence type="ECO:0000259" key="10">
    <source>
        <dbReference type="PROSITE" id="PS50110"/>
    </source>
</evidence>
<dbReference type="CDD" id="cd16922">
    <property type="entry name" value="HATPase_EvgS-ArcB-TorS-like"/>
    <property type="match status" value="1"/>
</dbReference>
<evidence type="ECO:0000256" key="1">
    <source>
        <dbReference type="ARBA" id="ARBA00000085"/>
    </source>
</evidence>
<keyword evidence="3 6" id="KW-0597">Phosphoprotein</keyword>
<feature type="modified residue" description="4-aspartylphosphate" evidence="6">
    <location>
        <position position="870"/>
    </location>
</feature>
<evidence type="ECO:0000256" key="3">
    <source>
        <dbReference type="ARBA" id="ARBA00022553"/>
    </source>
</evidence>
<dbReference type="SUPFAM" id="SSF47384">
    <property type="entry name" value="Homodimeric domain of signal transducing histidine kinase"/>
    <property type="match status" value="1"/>
</dbReference>
<dbReference type="RefSeq" id="WP_262991951.1">
    <property type="nucleotide sequence ID" value="NZ_JAOTJC010000004.1"/>
</dbReference>
<dbReference type="SMART" id="SM00448">
    <property type="entry name" value="REC"/>
    <property type="match status" value="1"/>
</dbReference>
<feature type="transmembrane region" description="Helical" evidence="8">
    <location>
        <begin position="451"/>
        <end position="474"/>
    </location>
</feature>
<comment type="catalytic activity">
    <reaction evidence="1">
        <text>ATP + protein L-histidine = ADP + protein N-phospho-L-histidine.</text>
        <dbReference type="EC" id="2.7.13.3"/>
    </reaction>
</comment>
<keyword evidence="5" id="KW-0418">Kinase</keyword>
<dbReference type="CDD" id="cd00082">
    <property type="entry name" value="HisKA"/>
    <property type="match status" value="1"/>
</dbReference>
<proteinExistence type="predicted"/>
<keyword evidence="11" id="KW-0067">ATP-binding</keyword>
<dbReference type="EC" id="2.7.13.3" evidence="2"/>
<dbReference type="InterPro" id="IPR011006">
    <property type="entry name" value="CheY-like_superfamily"/>
</dbReference>
<gene>
    <name evidence="11" type="ORF">OCL06_01390</name>
</gene>
<dbReference type="InterPro" id="IPR003661">
    <property type="entry name" value="HisK_dim/P_dom"/>
</dbReference>
<keyword evidence="8" id="KW-0812">Transmembrane</keyword>
<dbReference type="InterPro" id="IPR036890">
    <property type="entry name" value="HATPase_C_sf"/>
</dbReference>
<dbReference type="Pfam" id="PF00072">
    <property type="entry name" value="Response_reg"/>
    <property type="match status" value="1"/>
</dbReference>
<dbReference type="InterPro" id="IPR005467">
    <property type="entry name" value="His_kinase_dom"/>
</dbReference>
<feature type="transmembrane region" description="Helical" evidence="8">
    <location>
        <begin position="138"/>
        <end position="160"/>
    </location>
</feature>
<keyword evidence="8" id="KW-1133">Transmembrane helix</keyword>
<evidence type="ECO:0000313" key="11">
    <source>
        <dbReference type="EMBL" id="MCU7553246.1"/>
    </source>
</evidence>
<dbReference type="SUPFAM" id="SSF52172">
    <property type="entry name" value="CheY-like"/>
    <property type="match status" value="1"/>
</dbReference>
<dbReference type="InterPro" id="IPR036097">
    <property type="entry name" value="HisK_dim/P_sf"/>
</dbReference>
<dbReference type="PANTHER" id="PTHR43047:SF72">
    <property type="entry name" value="OSMOSENSING HISTIDINE PROTEIN KINASE SLN1"/>
    <property type="match status" value="1"/>
</dbReference>
<dbReference type="EMBL" id="JAOTJC010000004">
    <property type="protein sequence ID" value="MCU7553246.1"/>
    <property type="molecule type" value="Genomic_DNA"/>
</dbReference>
<evidence type="ECO:0000256" key="4">
    <source>
        <dbReference type="ARBA" id="ARBA00022679"/>
    </source>
</evidence>
<reference evidence="12" key="1">
    <citation type="submission" date="2023-07" db="EMBL/GenBank/DDBJ databases">
        <title>Study on multiphase classification of strain Alteromonas salexigens isolated from the Yellow Sea.</title>
        <authorList>
            <person name="Sun L."/>
        </authorList>
    </citation>
    <scope>NUCLEOTIDE SEQUENCE [LARGE SCALE GENOMIC DNA]</scope>
    <source>
        <strain evidence="12">ASW11-19</strain>
    </source>
</reference>
<dbReference type="PROSITE" id="PS50109">
    <property type="entry name" value="HIS_KIN"/>
    <property type="match status" value="1"/>
</dbReference>
<feature type="transmembrane region" description="Helical" evidence="8">
    <location>
        <begin position="72"/>
        <end position="97"/>
    </location>
</feature>